<protein>
    <submittedName>
        <fullName evidence="1">Uncharacterized protein</fullName>
    </submittedName>
</protein>
<accession>A0A3A4NYN4</accession>
<gene>
    <name evidence="1" type="ORF">C4520_08565</name>
</gene>
<comment type="caution">
    <text evidence="1">The sequence shown here is derived from an EMBL/GenBank/DDBJ whole genome shotgun (WGS) entry which is preliminary data.</text>
</comment>
<organism evidence="1 2">
    <name type="scientific">Abyssobacteria bacterium (strain SURF_5)</name>
    <dbReference type="NCBI Taxonomy" id="2093360"/>
    <lineage>
        <taxon>Bacteria</taxon>
        <taxon>Pseudomonadati</taxon>
        <taxon>Candidatus Hydrogenedentota</taxon>
        <taxon>Candidatus Abyssobacteria</taxon>
    </lineage>
</organism>
<reference evidence="1 2" key="1">
    <citation type="journal article" date="2017" name="ISME J.">
        <title>Energy and carbon metabolisms in a deep terrestrial subsurface fluid microbial community.</title>
        <authorList>
            <person name="Momper L."/>
            <person name="Jungbluth S.P."/>
            <person name="Lee M.D."/>
            <person name="Amend J.P."/>
        </authorList>
    </citation>
    <scope>NUCLEOTIDE SEQUENCE [LARGE SCALE GENOMIC DNA]</scope>
    <source>
        <strain evidence="1">SURF_5</strain>
    </source>
</reference>
<sequence>MLAIAERMIEMTSRTLTNVLLLLIFLALMANLLAPAFKAREAMAVMPGNDSVPPAVVAAQVSEEIAPDRLAQVVAAALRDIADADKEIAAAILEHSRSNANVAYSLDRIGAELRAQRSE</sequence>
<proteinExistence type="predicted"/>
<evidence type="ECO:0000313" key="1">
    <source>
        <dbReference type="EMBL" id="RJP22240.1"/>
    </source>
</evidence>
<evidence type="ECO:0000313" key="2">
    <source>
        <dbReference type="Proteomes" id="UP000265882"/>
    </source>
</evidence>
<dbReference type="AlphaFoldDB" id="A0A3A4NYN4"/>
<dbReference type="EMBL" id="QZKU01000060">
    <property type="protein sequence ID" value="RJP22240.1"/>
    <property type="molecule type" value="Genomic_DNA"/>
</dbReference>
<dbReference type="Proteomes" id="UP000265882">
    <property type="component" value="Unassembled WGS sequence"/>
</dbReference>
<name>A0A3A4NYN4_ABYX5</name>